<dbReference type="EMBL" id="WHVB01000025">
    <property type="protein sequence ID" value="KAF8470384.1"/>
    <property type="molecule type" value="Genomic_DNA"/>
</dbReference>
<reference evidence="1" key="1">
    <citation type="submission" date="2019-10" db="EMBL/GenBank/DDBJ databases">
        <authorList>
            <consortium name="DOE Joint Genome Institute"/>
            <person name="Kuo A."/>
            <person name="Miyauchi S."/>
            <person name="Kiss E."/>
            <person name="Drula E."/>
            <person name="Kohler A."/>
            <person name="Sanchez-Garcia M."/>
            <person name="Andreopoulos B."/>
            <person name="Barry K.W."/>
            <person name="Bonito G."/>
            <person name="Buee M."/>
            <person name="Carver A."/>
            <person name="Chen C."/>
            <person name="Cichocki N."/>
            <person name="Clum A."/>
            <person name="Culley D."/>
            <person name="Crous P.W."/>
            <person name="Fauchery L."/>
            <person name="Girlanda M."/>
            <person name="Hayes R."/>
            <person name="Keri Z."/>
            <person name="LaButti K."/>
            <person name="Lipzen A."/>
            <person name="Lombard V."/>
            <person name="Magnuson J."/>
            <person name="Maillard F."/>
            <person name="Morin E."/>
            <person name="Murat C."/>
            <person name="Nolan M."/>
            <person name="Ohm R."/>
            <person name="Pangilinan J."/>
            <person name="Pereira M."/>
            <person name="Perotto S."/>
            <person name="Peter M."/>
            <person name="Riley R."/>
            <person name="Sitrit Y."/>
            <person name="Stielow B."/>
            <person name="Szollosi G."/>
            <person name="Zifcakova L."/>
            <person name="Stursova M."/>
            <person name="Spatafora J.W."/>
            <person name="Tedersoo L."/>
            <person name="Vaario L.-M."/>
            <person name="Yamada A."/>
            <person name="Yan M."/>
            <person name="Wang P."/>
            <person name="Xu J."/>
            <person name="Bruns T."/>
            <person name="Baldrian P."/>
            <person name="Vilgalys R."/>
            <person name="Henrissat B."/>
            <person name="Grigoriev I.V."/>
            <person name="Hibbett D."/>
            <person name="Nagy L.G."/>
            <person name="Martin F.M."/>
        </authorList>
    </citation>
    <scope>NUCLEOTIDE SEQUENCE</scope>
    <source>
        <strain evidence="1">Prilba</strain>
    </source>
</reference>
<accession>A0A9P5MR03</accession>
<sequence>MTSIFGDLNGSTACLLNLLDLESDVAMMWVVEKPQHLNPITKLSIQYDNVGQGETNHAGYDFAANPFLGNTMSFSPLLFEAYTAPNNQGTFPVWRLLYGWVSYAVEDELHVTISFRRIPSTLRSRTEVASDITRAWDKSTEGGTAHRSLPHDRMALGRIALGRWHDANEIHYYCILPEAG</sequence>
<dbReference type="AlphaFoldDB" id="A0A9P5MR03"/>
<proteinExistence type="predicted"/>
<dbReference type="Proteomes" id="UP000759537">
    <property type="component" value="Unassembled WGS sequence"/>
</dbReference>
<gene>
    <name evidence="1" type="ORF">DFH94DRAFT_685026</name>
</gene>
<keyword evidence="2" id="KW-1185">Reference proteome</keyword>
<protein>
    <submittedName>
        <fullName evidence="1">Uncharacterized protein</fullName>
    </submittedName>
</protein>
<comment type="caution">
    <text evidence="1">The sequence shown here is derived from an EMBL/GenBank/DDBJ whole genome shotgun (WGS) entry which is preliminary data.</text>
</comment>
<dbReference type="OrthoDB" id="3237177at2759"/>
<name>A0A9P5MR03_9AGAM</name>
<evidence type="ECO:0000313" key="2">
    <source>
        <dbReference type="Proteomes" id="UP000759537"/>
    </source>
</evidence>
<organism evidence="1 2">
    <name type="scientific">Russula ochroleuca</name>
    <dbReference type="NCBI Taxonomy" id="152965"/>
    <lineage>
        <taxon>Eukaryota</taxon>
        <taxon>Fungi</taxon>
        <taxon>Dikarya</taxon>
        <taxon>Basidiomycota</taxon>
        <taxon>Agaricomycotina</taxon>
        <taxon>Agaricomycetes</taxon>
        <taxon>Russulales</taxon>
        <taxon>Russulaceae</taxon>
        <taxon>Russula</taxon>
    </lineage>
</organism>
<reference evidence="1" key="2">
    <citation type="journal article" date="2020" name="Nat. Commun.">
        <title>Large-scale genome sequencing of mycorrhizal fungi provides insights into the early evolution of symbiotic traits.</title>
        <authorList>
            <person name="Miyauchi S."/>
            <person name="Kiss E."/>
            <person name="Kuo A."/>
            <person name="Drula E."/>
            <person name="Kohler A."/>
            <person name="Sanchez-Garcia M."/>
            <person name="Morin E."/>
            <person name="Andreopoulos B."/>
            <person name="Barry K.W."/>
            <person name="Bonito G."/>
            <person name="Buee M."/>
            <person name="Carver A."/>
            <person name="Chen C."/>
            <person name="Cichocki N."/>
            <person name="Clum A."/>
            <person name="Culley D."/>
            <person name="Crous P.W."/>
            <person name="Fauchery L."/>
            <person name="Girlanda M."/>
            <person name="Hayes R.D."/>
            <person name="Keri Z."/>
            <person name="LaButti K."/>
            <person name="Lipzen A."/>
            <person name="Lombard V."/>
            <person name="Magnuson J."/>
            <person name="Maillard F."/>
            <person name="Murat C."/>
            <person name="Nolan M."/>
            <person name="Ohm R.A."/>
            <person name="Pangilinan J."/>
            <person name="Pereira M.F."/>
            <person name="Perotto S."/>
            <person name="Peter M."/>
            <person name="Pfister S."/>
            <person name="Riley R."/>
            <person name="Sitrit Y."/>
            <person name="Stielow J.B."/>
            <person name="Szollosi G."/>
            <person name="Zifcakova L."/>
            <person name="Stursova M."/>
            <person name="Spatafora J.W."/>
            <person name="Tedersoo L."/>
            <person name="Vaario L.M."/>
            <person name="Yamada A."/>
            <person name="Yan M."/>
            <person name="Wang P."/>
            <person name="Xu J."/>
            <person name="Bruns T."/>
            <person name="Baldrian P."/>
            <person name="Vilgalys R."/>
            <person name="Dunand C."/>
            <person name="Henrissat B."/>
            <person name="Grigoriev I.V."/>
            <person name="Hibbett D."/>
            <person name="Nagy L.G."/>
            <person name="Martin F.M."/>
        </authorList>
    </citation>
    <scope>NUCLEOTIDE SEQUENCE</scope>
    <source>
        <strain evidence="1">Prilba</strain>
    </source>
</reference>
<evidence type="ECO:0000313" key="1">
    <source>
        <dbReference type="EMBL" id="KAF8470384.1"/>
    </source>
</evidence>